<feature type="transmembrane region" description="Helical" evidence="9">
    <location>
        <begin position="108"/>
        <end position="126"/>
    </location>
</feature>
<reference evidence="11" key="1">
    <citation type="submission" date="2021-12" db="EMBL/GenBank/DDBJ databases">
        <authorList>
            <person name="King R."/>
        </authorList>
    </citation>
    <scope>NUCLEOTIDE SEQUENCE</scope>
</reference>
<comment type="function">
    <text evidence="9">Plays a key role in early steps of protein N-linked glycosylation by being involved in the conversion of polyprenol into dolichol. Acts as a polyprenal reductase that mediates the reduction of polyprenal into dolichal in a NADP-dependent mechanism. Dolichols are required for the synthesis of dolichol-linked monosaccharides and the oligosaccharide precursor used for N-glycosylation.</text>
</comment>
<keyword evidence="4 9" id="KW-1133">Transmembrane helix</keyword>
<dbReference type="GO" id="GO:0102389">
    <property type="term" value="F:polyprenol reductase activity"/>
    <property type="evidence" value="ECO:0007669"/>
    <property type="project" value="UniProtKB-UniRule"/>
</dbReference>
<dbReference type="Pfam" id="PF02544">
    <property type="entry name" value="Steroid_dh"/>
    <property type="match status" value="1"/>
</dbReference>
<feature type="domain" description="3-oxo-5-alpha-steroid 4-dehydrogenase C-terminal" evidence="10">
    <location>
        <begin position="192"/>
        <end position="305"/>
    </location>
</feature>
<protein>
    <recommendedName>
        <fullName evidence="7 9">Polyprenal reductase</fullName>
        <ecNumber evidence="2 9">1.3.1.94</ecNumber>
    </recommendedName>
</protein>
<evidence type="ECO:0000256" key="9">
    <source>
        <dbReference type="RuleBase" id="RU367081"/>
    </source>
</evidence>
<evidence type="ECO:0000256" key="1">
    <source>
        <dbReference type="ARBA" id="ARBA00004127"/>
    </source>
</evidence>
<evidence type="ECO:0000313" key="11">
    <source>
        <dbReference type="EMBL" id="CAH0392113.1"/>
    </source>
</evidence>
<feature type="transmembrane region" description="Helical" evidence="9">
    <location>
        <begin position="6"/>
        <end position="27"/>
    </location>
</feature>
<accession>A0A9P0AIP0</accession>
<dbReference type="InterPro" id="IPR001104">
    <property type="entry name" value="3-oxo-5_a-steroid_4-DH_C"/>
</dbReference>
<keyword evidence="9" id="KW-0521">NADP</keyword>
<dbReference type="PROSITE" id="PS50244">
    <property type="entry name" value="S5A_REDUCTASE"/>
    <property type="match status" value="1"/>
</dbReference>
<comment type="catalytic activity">
    <reaction evidence="8 9">
        <text>a di-trans,poly-cis-dolichal + NADP(+) = a di-trans,poly-cis-polyprenal + NADPH + H(+)</text>
        <dbReference type="Rhea" id="RHEA:80727"/>
        <dbReference type="Rhea" id="RHEA-COMP:19536"/>
        <dbReference type="Rhea" id="RHEA-COMP:19537"/>
        <dbReference type="ChEBI" id="CHEBI:15378"/>
        <dbReference type="ChEBI" id="CHEBI:57783"/>
        <dbReference type="ChEBI" id="CHEBI:58349"/>
        <dbReference type="ChEBI" id="CHEBI:231623"/>
        <dbReference type="ChEBI" id="CHEBI:231637"/>
        <dbReference type="EC" id="1.3.1.94"/>
    </reaction>
    <physiologicalReaction direction="right-to-left" evidence="8 9">
        <dbReference type="Rhea" id="RHEA:80729"/>
    </physiologicalReaction>
</comment>
<evidence type="ECO:0000259" key="10">
    <source>
        <dbReference type="Pfam" id="PF02544"/>
    </source>
</evidence>
<evidence type="ECO:0000256" key="8">
    <source>
        <dbReference type="ARBA" id="ARBA00049427"/>
    </source>
</evidence>
<name>A0A9P0AIP0_BEMTA</name>
<feature type="transmembrane region" description="Helical" evidence="9">
    <location>
        <begin position="66"/>
        <end position="88"/>
    </location>
</feature>
<dbReference type="AlphaFoldDB" id="A0A9P0AIP0"/>
<comment type="pathway">
    <text evidence="9">Protein modification; protein glycosylation.</text>
</comment>
<evidence type="ECO:0000256" key="6">
    <source>
        <dbReference type="ARBA" id="ARBA00046320"/>
    </source>
</evidence>
<comment type="subcellular location">
    <subcellularLocation>
        <location evidence="1">Endomembrane system</location>
        <topology evidence="1">Multi-pass membrane protein</topology>
    </subcellularLocation>
    <subcellularLocation>
        <location evidence="9">Endoplasmic reticulum membrane</location>
    </subcellularLocation>
</comment>
<keyword evidence="12" id="KW-1185">Reference proteome</keyword>
<dbReference type="GO" id="GO:0003865">
    <property type="term" value="F:3-oxo-5-alpha-steroid 4-dehydrogenase activity"/>
    <property type="evidence" value="ECO:0007669"/>
    <property type="project" value="TreeGrafter"/>
</dbReference>
<organism evidence="11 12">
    <name type="scientific">Bemisia tabaci</name>
    <name type="common">Sweetpotato whitefly</name>
    <name type="synonym">Aleurodes tabaci</name>
    <dbReference type="NCBI Taxonomy" id="7038"/>
    <lineage>
        <taxon>Eukaryota</taxon>
        <taxon>Metazoa</taxon>
        <taxon>Ecdysozoa</taxon>
        <taxon>Arthropoda</taxon>
        <taxon>Hexapoda</taxon>
        <taxon>Insecta</taxon>
        <taxon>Pterygota</taxon>
        <taxon>Neoptera</taxon>
        <taxon>Paraneoptera</taxon>
        <taxon>Hemiptera</taxon>
        <taxon>Sternorrhyncha</taxon>
        <taxon>Aleyrodoidea</taxon>
        <taxon>Aleyrodidae</taxon>
        <taxon>Aleyrodinae</taxon>
        <taxon>Bemisia</taxon>
    </lineage>
</organism>
<evidence type="ECO:0000256" key="7">
    <source>
        <dbReference type="ARBA" id="ARBA00047186"/>
    </source>
</evidence>
<dbReference type="PANTHER" id="PTHR14624">
    <property type="entry name" value="DFG10 PROTEIN"/>
    <property type="match status" value="1"/>
</dbReference>
<dbReference type="GO" id="GO:0160198">
    <property type="term" value="F:polyprenal reductase activity"/>
    <property type="evidence" value="ECO:0007669"/>
    <property type="project" value="UniProtKB-EC"/>
</dbReference>
<feature type="transmembrane region" description="Helical" evidence="9">
    <location>
        <begin position="147"/>
        <end position="166"/>
    </location>
</feature>
<evidence type="ECO:0000256" key="3">
    <source>
        <dbReference type="ARBA" id="ARBA00022692"/>
    </source>
</evidence>
<dbReference type="KEGG" id="btab:109042995"/>
<evidence type="ECO:0000256" key="2">
    <source>
        <dbReference type="ARBA" id="ARBA00012522"/>
    </source>
</evidence>
<dbReference type="GO" id="GO:0006488">
    <property type="term" value="P:dolichol-linked oligosaccharide biosynthetic process"/>
    <property type="evidence" value="ECO:0007669"/>
    <property type="project" value="UniProtKB-UniRule"/>
</dbReference>
<evidence type="ECO:0000256" key="4">
    <source>
        <dbReference type="ARBA" id="ARBA00022989"/>
    </source>
</evidence>
<comment type="similarity">
    <text evidence="6 9">Belongs to the steroid 5-alpha reductase family. Polyprenal reductase subfamily.</text>
</comment>
<sequence>MELTILKLIFMLMTFFIMFVGGLINSLEKHLPDFILQSFKYGKFAHHVSSPLVKPIEIPKRWFRHFYVFAALFSSIALAISFNVFVFARPIPSWLSFLLDFLGPNSRNATVTASSSLLALFLLTMQSWRRFYETHYISVFSDTNINLSHYLVGYMHYFGAICAILIEAPGFATPSFDYRASLSLSDLSVGSIAGALIFLWAWHHQFKAAIILSKLRKDKKGAVVSYEHKMPKGDLFEVVSSPHFFCEMVMYLALTIILWGHCTWPYVFFWVLCNQLETALLNHWWYKSKFDDYPKQRKAYIPYIL</sequence>
<keyword evidence="9" id="KW-0256">Endoplasmic reticulum</keyword>
<feature type="transmembrane region" description="Helical" evidence="9">
    <location>
        <begin position="249"/>
        <end position="272"/>
    </location>
</feature>
<keyword evidence="5 9" id="KW-0472">Membrane</keyword>
<feature type="transmembrane region" description="Helical" evidence="9">
    <location>
        <begin position="178"/>
        <end position="202"/>
    </location>
</feature>
<dbReference type="InterPro" id="IPR039698">
    <property type="entry name" value="Dfg10/SRD5A3"/>
</dbReference>
<dbReference type="GO" id="GO:0016095">
    <property type="term" value="P:polyprenol catabolic process"/>
    <property type="evidence" value="ECO:0007669"/>
    <property type="project" value="UniProtKB-UniRule"/>
</dbReference>
<dbReference type="Proteomes" id="UP001152759">
    <property type="component" value="Chromosome 6"/>
</dbReference>
<evidence type="ECO:0000313" key="12">
    <source>
        <dbReference type="Proteomes" id="UP001152759"/>
    </source>
</evidence>
<proteinExistence type="inferred from homology"/>
<gene>
    <name evidence="11" type="ORF">BEMITA_LOCUS10669</name>
</gene>
<dbReference type="PANTHER" id="PTHR14624:SF0">
    <property type="entry name" value="POLYPRENOL REDUCTASE"/>
    <property type="match status" value="1"/>
</dbReference>
<evidence type="ECO:0000256" key="5">
    <source>
        <dbReference type="ARBA" id="ARBA00023136"/>
    </source>
</evidence>
<dbReference type="EC" id="1.3.1.94" evidence="2 9"/>
<keyword evidence="9" id="KW-0560">Oxidoreductase</keyword>
<keyword evidence="3 9" id="KW-0812">Transmembrane</keyword>
<dbReference type="GO" id="GO:0005789">
    <property type="term" value="C:endoplasmic reticulum membrane"/>
    <property type="evidence" value="ECO:0007669"/>
    <property type="project" value="UniProtKB-SubCell"/>
</dbReference>
<dbReference type="EMBL" id="OU963867">
    <property type="protein sequence ID" value="CAH0392113.1"/>
    <property type="molecule type" value="Genomic_DNA"/>
</dbReference>